<accession>K4AHW6</accession>
<dbReference type="Proteomes" id="UP000004995">
    <property type="component" value="Unassembled WGS sequence"/>
</dbReference>
<organism evidence="1 2">
    <name type="scientific">Setaria italica</name>
    <name type="common">Foxtail millet</name>
    <name type="synonym">Panicum italicum</name>
    <dbReference type="NCBI Taxonomy" id="4555"/>
    <lineage>
        <taxon>Eukaryota</taxon>
        <taxon>Viridiplantae</taxon>
        <taxon>Streptophyta</taxon>
        <taxon>Embryophyta</taxon>
        <taxon>Tracheophyta</taxon>
        <taxon>Spermatophyta</taxon>
        <taxon>Magnoliopsida</taxon>
        <taxon>Liliopsida</taxon>
        <taxon>Poales</taxon>
        <taxon>Poaceae</taxon>
        <taxon>PACMAD clade</taxon>
        <taxon>Panicoideae</taxon>
        <taxon>Panicodae</taxon>
        <taxon>Paniceae</taxon>
        <taxon>Cenchrinae</taxon>
        <taxon>Setaria</taxon>
    </lineage>
</organism>
<dbReference type="HOGENOM" id="CLU_3036011_0_0_1"/>
<evidence type="ECO:0000313" key="2">
    <source>
        <dbReference type="Proteomes" id="UP000004995"/>
    </source>
</evidence>
<reference evidence="1" key="2">
    <citation type="submission" date="2018-08" db="UniProtKB">
        <authorList>
            <consortium name="EnsemblPlants"/>
        </authorList>
    </citation>
    <scope>IDENTIFICATION</scope>
    <source>
        <strain evidence="1">Yugu1</strain>
    </source>
</reference>
<evidence type="ECO:0000313" key="1">
    <source>
        <dbReference type="EnsemblPlants" id="KQK89355"/>
    </source>
</evidence>
<dbReference type="Gramene" id="KQK89355">
    <property type="protein sequence ID" value="KQK89355"/>
    <property type="gene ID" value="SETIT_038473mg"/>
</dbReference>
<sequence length="55" mass="6446">MNELQQTYMIISTWTVIRTIMQTQKKTEWGLYVPCKTGALFPFPHHSHGLDTVCY</sequence>
<dbReference type="AlphaFoldDB" id="K4AHW6"/>
<reference evidence="2" key="1">
    <citation type="journal article" date="2012" name="Nat. Biotechnol.">
        <title>Reference genome sequence of the model plant Setaria.</title>
        <authorList>
            <person name="Bennetzen J.L."/>
            <person name="Schmutz J."/>
            <person name="Wang H."/>
            <person name="Percifield R."/>
            <person name="Hawkins J."/>
            <person name="Pontaroli A.C."/>
            <person name="Estep M."/>
            <person name="Feng L."/>
            <person name="Vaughn J.N."/>
            <person name="Grimwood J."/>
            <person name="Jenkins J."/>
            <person name="Barry K."/>
            <person name="Lindquist E."/>
            <person name="Hellsten U."/>
            <person name="Deshpande S."/>
            <person name="Wang X."/>
            <person name="Wu X."/>
            <person name="Mitros T."/>
            <person name="Triplett J."/>
            <person name="Yang X."/>
            <person name="Ye C.Y."/>
            <person name="Mauro-Herrera M."/>
            <person name="Wang L."/>
            <person name="Li P."/>
            <person name="Sharma M."/>
            <person name="Sharma R."/>
            <person name="Ronald P.C."/>
            <person name="Panaud O."/>
            <person name="Kellogg E.A."/>
            <person name="Brutnell T.P."/>
            <person name="Doust A.N."/>
            <person name="Tuskan G.A."/>
            <person name="Rokhsar D."/>
            <person name="Devos K.M."/>
        </authorList>
    </citation>
    <scope>NUCLEOTIDE SEQUENCE [LARGE SCALE GENOMIC DNA]</scope>
    <source>
        <strain evidence="2">cv. Yugu1</strain>
    </source>
</reference>
<proteinExistence type="predicted"/>
<name>K4AHW6_SETIT</name>
<dbReference type="EMBL" id="AGNK02005667">
    <property type="status" value="NOT_ANNOTATED_CDS"/>
    <property type="molecule type" value="Genomic_DNA"/>
</dbReference>
<dbReference type="EnsemblPlants" id="KQK89355">
    <property type="protein sequence ID" value="KQK89355"/>
    <property type="gene ID" value="SETIT_038473mg"/>
</dbReference>
<dbReference type="InParanoid" id="K4AHW6"/>
<protein>
    <submittedName>
        <fullName evidence="1">Uncharacterized protein</fullName>
    </submittedName>
</protein>
<keyword evidence="2" id="KW-1185">Reference proteome</keyword>